<dbReference type="Pfam" id="PF13160">
    <property type="entry name" value="DUF3995"/>
    <property type="match status" value="1"/>
</dbReference>
<accession>A0ABZ1YWK2</accession>
<evidence type="ECO:0000313" key="2">
    <source>
        <dbReference type="EMBL" id="WUV47518.1"/>
    </source>
</evidence>
<feature type="transmembrane region" description="Helical" evidence="1">
    <location>
        <begin position="50"/>
        <end position="76"/>
    </location>
</feature>
<keyword evidence="3" id="KW-1185">Reference proteome</keyword>
<keyword evidence="1" id="KW-1133">Transmembrane helix</keyword>
<organism evidence="2 3">
    <name type="scientific">Nocardia vinacea</name>
    <dbReference type="NCBI Taxonomy" id="96468"/>
    <lineage>
        <taxon>Bacteria</taxon>
        <taxon>Bacillati</taxon>
        <taxon>Actinomycetota</taxon>
        <taxon>Actinomycetes</taxon>
        <taxon>Mycobacteriales</taxon>
        <taxon>Nocardiaceae</taxon>
        <taxon>Nocardia</taxon>
    </lineage>
</organism>
<dbReference type="RefSeq" id="WP_329411593.1">
    <property type="nucleotide sequence ID" value="NZ_CP109441.1"/>
</dbReference>
<dbReference type="EMBL" id="CP109441">
    <property type="protein sequence ID" value="WUV47518.1"/>
    <property type="molecule type" value="Genomic_DNA"/>
</dbReference>
<sequence>MRLACRDWAVVAAVVWSCVFAAVHLFWALGGSVGLASSAGSDLAARRPPMFVAAGLWGVAVALLTAAVFIGAAAAVRMPRRWRWVMAWMIGLAGLVLLARGVLVEVALAADAGGVRREVGPHQTWWSLVLWNPWFMLGGVLFIGAGLGIAKRCSRPTGRAEAQAAAGLGSR</sequence>
<dbReference type="InterPro" id="IPR025058">
    <property type="entry name" value="DUF3995"/>
</dbReference>
<proteinExistence type="predicted"/>
<gene>
    <name evidence="2" type="ORF">OG563_04560</name>
</gene>
<feature type="transmembrane region" description="Helical" evidence="1">
    <location>
        <begin position="88"/>
        <end position="110"/>
    </location>
</feature>
<feature type="transmembrane region" description="Helical" evidence="1">
    <location>
        <begin position="7"/>
        <end position="30"/>
    </location>
</feature>
<keyword evidence="1" id="KW-0812">Transmembrane</keyword>
<dbReference type="Proteomes" id="UP001432062">
    <property type="component" value="Chromosome"/>
</dbReference>
<name>A0ABZ1YWK2_9NOCA</name>
<reference evidence="2" key="1">
    <citation type="submission" date="2022-10" db="EMBL/GenBank/DDBJ databases">
        <title>The complete genomes of actinobacterial strains from the NBC collection.</title>
        <authorList>
            <person name="Joergensen T.S."/>
            <person name="Alvarez Arevalo M."/>
            <person name="Sterndorff E.B."/>
            <person name="Faurdal D."/>
            <person name="Vuksanovic O."/>
            <person name="Mourched A.-S."/>
            <person name="Charusanti P."/>
            <person name="Shaw S."/>
            <person name="Blin K."/>
            <person name="Weber T."/>
        </authorList>
    </citation>
    <scope>NUCLEOTIDE SEQUENCE</scope>
    <source>
        <strain evidence="2">NBC_01482</strain>
    </source>
</reference>
<feature type="transmembrane region" description="Helical" evidence="1">
    <location>
        <begin position="130"/>
        <end position="150"/>
    </location>
</feature>
<protein>
    <submittedName>
        <fullName evidence="2">DUF3995 domain-containing protein</fullName>
    </submittedName>
</protein>
<keyword evidence="1" id="KW-0472">Membrane</keyword>
<evidence type="ECO:0000256" key="1">
    <source>
        <dbReference type="SAM" id="Phobius"/>
    </source>
</evidence>
<evidence type="ECO:0000313" key="3">
    <source>
        <dbReference type="Proteomes" id="UP001432062"/>
    </source>
</evidence>